<evidence type="ECO:0000256" key="9">
    <source>
        <dbReference type="ARBA" id="ARBA00022801"/>
    </source>
</evidence>
<evidence type="ECO:0000256" key="12">
    <source>
        <dbReference type="ARBA" id="ARBA00023242"/>
    </source>
</evidence>
<dbReference type="GO" id="GO:0005737">
    <property type="term" value="C:cytoplasm"/>
    <property type="evidence" value="ECO:0007669"/>
    <property type="project" value="UniProtKB-SubCell"/>
</dbReference>
<dbReference type="GO" id="GO:0008237">
    <property type="term" value="F:metallopeptidase activity"/>
    <property type="evidence" value="ECO:0007669"/>
    <property type="project" value="UniProtKB-KW"/>
</dbReference>
<dbReference type="VEuPathDB" id="TriTrypDB:TRSC58_03613"/>
<keyword evidence="10" id="KW-0862">Zinc</keyword>
<dbReference type="SUPFAM" id="SSF102712">
    <property type="entry name" value="JAB1/MPN domain"/>
    <property type="match status" value="1"/>
</dbReference>
<dbReference type="PANTHER" id="PTHR10410">
    <property type="entry name" value="EUKARYOTIC TRANSLATION INITIATION FACTOR 3 -RELATED"/>
    <property type="match status" value="1"/>
</dbReference>
<feature type="region of interest" description="Disordered" evidence="13">
    <location>
        <begin position="56"/>
        <end position="77"/>
    </location>
</feature>
<dbReference type="Gene3D" id="3.40.140.10">
    <property type="entry name" value="Cytidine Deaminase, domain 2"/>
    <property type="match status" value="1"/>
</dbReference>
<accession>A0A061J3K0</accession>
<feature type="domain" description="MPN" evidence="14">
    <location>
        <begin position="60"/>
        <end position="202"/>
    </location>
</feature>
<dbReference type="AlphaFoldDB" id="A0A061J3K0"/>
<evidence type="ECO:0000256" key="6">
    <source>
        <dbReference type="ARBA" id="ARBA00022670"/>
    </source>
</evidence>
<keyword evidence="11" id="KW-0482">Metalloprotease</keyword>
<dbReference type="FunFam" id="3.40.140.10:FF:000203">
    <property type="entry name" value="COP9 signalosome complex subunit 5"/>
    <property type="match status" value="1"/>
</dbReference>
<dbReference type="PROSITE" id="PS50249">
    <property type="entry name" value="MPN"/>
    <property type="match status" value="1"/>
</dbReference>
<keyword evidence="9" id="KW-0378">Hydrolase</keyword>
<comment type="similarity">
    <text evidence="3">Belongs to the peptidase M67A family. CSN5 subfamily.</text>
</comment>
<evidence type="ECO:0000256" key="1">
    <source>
        <dbReference type="ARBA" id="ARBA00004123"/>
    </source>
</evidence>
<dbReference type="GO" id="GO:0046872">
    <property type="term" value="F:metal ion binding"/>
    <property type="evidence" value="ECO:0007669"/>
    <property type="project" value="UniProtKB-KW"/>
</dbReference>
<proteinExistence type="inferred from homology"/>
<evidence type="ECO:0000256" key="5">
    <source>
        <dbReference type="ARBA" id="ARBA00022490"/>
    </source>
</evidence>
<keyword evidence="12" id="KW-0539">Nucleus</keyword>
<evidence type="ECO:0000313" key="16">
    <source>
        <dbReference type="Proteomes" id="UP000031737"/>
    </source>
</evidence>
<dbReference type="Pfam" id="PF01398">
    <property type="entry name" value="JAB"/>
    <property type="match status" value="1"/>
</dbReference>
<dbReference type="EMBL" id="AUPL01003613">
    <property type="protein sequence ID" value="ESL08681.1"/>
    <property type="molecule type" value="Genomic_DNA"/>
</dbReference>
<dbReference type="CDD" id="cd08069">
    <property type="entry name" value="MPN_RPN11_CSN5"/>
    <property type="match status" value="1"/>
</dbReference>
<evidence type="ECO:0000256" key="2">
    <source>
        <dbReference type="ARBA" id="ARBA00004496"/>
    </source>
</evidence>
<evidence type="ECO:0000256" key="7">
    <source>
        <dbReference type="ARBA" id="ARBA00022723"/>
    </source>
</evidence>
<evidence type="ECO:0000259" key="14">
    <source>
        <dbReference type="PROSITE" id="PS50249"/>
    </source>
</evidence>
<organism evidence="15 16">
    <name type="scientific">Trypanosoma rangeli SC58</name>
    <dbReference type="NCBI Taxonomy" id="429131"/>
    <lineage>
        <taxon>Eukaryota</taxon>
        <taxon>Discoba</taxon>
        <taxon>Euglenozoa</taxon>
        <taxon>Kinetoplastea</taxon>
        <taxon>Metakinetoplastina</taxon>
        <taxon>Trypanosomatida</taxon>
        <taxon>Trypanosomatidae</taxon>
        <taxon>Trypanosoma</taxon>
        <taxon>Herpetosoma</taxon>
    </lineage>
</organism>
<dbReference type="InterPro" id="IPR000555">
    <property type="entry name" value="JAMM/MPN+_dom"/>
</dbReference>
<evidence type="ECO:0000256" key="11">
    <source>
        <dbReference type="ARBA" id="ARBA00023049"/>
    </source>
</evidence>
<dbReference type="GO" id="GO:0006508">
    <property type="term" value="P:proteolysis"/>
    <property type="evidence" value="ECO:0007669"/>
    <property type="project" value="UniProtKB-KW"/>
</dbReference>
<evidence type="ECO:0000256" key="4">
    <source>
        <dbReference type="ARBA" id="ARBA00014880"/>
    </source>
</evidence>
<keyword evidence="7" id="KW-0479">Metal-binding</keyword>
<evidence type="ECO:0000256" key="13">
    <source>
        <dbReference type="SAM" id="MobiDB-lite"/>
    </source>
</evidence>
<evidence type="ECO:0000256" key="10">
    <source>
        <dbReference type="ARBA" id="ARBA00022833"/>
    </source>
</evidence>
<comment type="subcellular location">
    <subcellularLocation>
        <location evidence="2">Cytoplasm</location>
    </subcellularLocation>
    <subcellularLocation>
        <location evidence="1">Nucleus</location>
    </subcellularLocation>
</comment>
<dbReference type="SMART" id="SM00232">
    <property type="entry name" value="JAB_MPN"/>
    <property type="match status" value="1"/>
</dbReference>
<evidence type="ECO:0000256" key="3">
    <source>
        <dbReference type="ARBA" id="ARBA00006008"/>
    </source>
</evidence>
<comment type="caution">
    <text evidence="15">The sequence shown here is derived from an EMBL/GenBank/DDBJ whole genome shotgun (WGS) entry which is preliminary data.</text>
</comment>
<reference evidence="15 16" key="1">
    <citation type="submission" date="2013-07" db="EMBL/GenBank/DDBJ databases">
        <authorList>
            <person name="Stoco P.H."/>
            <person name="Wagner G."/>
            <person name="Gerber A."/>
            <person name="Zaha A."/>
            <person name="Thompson C."/>
            <person name="Bartholomeu D.C."/>
            <person name="Luckemeyer D.D."/>
            <person name="Bahia D."/>
            <person name="Loreto E."/>
            <person name="Prestes E.B."/>
            <person name="Lima F.M."/>
            <person name="Rodrigues-Luiz G."/>
            <person name="Vallejo G.A."/>
            <person name="Filho J.F."/>
            <person name="Monteiro K.M."/>
            <person name="Tyler K.M."/>
            <person name="de Almeida L.G."/>
            <person name="Ortiz M.F."/>
            <person name="Siervo M.A."/>
            <person name="de Moraes M.H."/>
            <person name="Cunha O.L."/>
            <person name="Mendonca-Neto R."/>
            <person name="Silva R."/>
            <person name="Teixeira S.M."/>
            <person name="Murta S.M."/>
            <person name="Sincero T.C."/>
            <person name="Mendes T.A."/>
            <person name="Urmenyi T.P."/>
            <person name="Silva V.G."/>
            <person name="da Rocha W.D."/>
            <person name="Andersson B."/>
            <person name="Romanha A.J."/>
            <person name="Steindel M."/>
            <person name="de Vasconcelos A.T."/>
            <person name="Grisard E.C."/>
        </authorList>
    </citation>
    <scope>NUCLEOTIDE SEQUENCE [LARGE SCALE GENOMIC DNA]</scope>
    <source>
        <strain evidence="15 16">SC58</strain>
    </source>
</reference>
<gene>
    <name evidence="15" type="ORF">TRSC58_03613</name>
</gene>
<dbReference type="OrthoDB" id="605656at2759"/>
<evidence type="ECO:0000313" key="15">
    <source>
        <dbReference type="EMBL" id="ESL08681.1"/>
    </source>
</evidence>
<keyword evidence="6" id="KW-0645">Protease</keyword>
<keyword evidence="16" id="KW-1185">Reference proteome</keyword>
<evidence type="ECO:0000256" key="8">
    <source>
        <dbReference type="ARBA" id="ARBA00022790"/>
    </source>
</evidence>
<protein>
    <recommendedName>
        <fullName evidence="4">COP9 signalosome complex subunit 5</fullName>
    </recommendedName>
</protein>
<dbReference type="InterPro" id="IPR050242">
    <property type="entry name" value="JAMM_MPN+_peptidase_M67A"/>
</dbReference>
<dbReference type="GO" id="GO:0008180">
    <property type="term" value="C:COP9 signalosome"/>
    <property type="evidence" value="ECO:0007669"/>
    <property type="project" value="UniProtKB-KW"/>
</dbReference>
<keyword evidence="5" id="KW-0963">Cytoplasm</keyword>
<dbReference type="InterPro" id="IPR037518">
    <property type="entry name" value="MPN"/>
</dbReference>
<sequence>MDNFVVTDDTFSFPNMERMEELHKTQPWKKSPRYFQRVKVSILAALQMISHAQRGRPNVTYSDDGDGESASFSSTRDEPRHENWFEVMGLMLGHFTEEEMVVTSAFALPVDASEVECAMNDASQLYMLDYLQYHQRCGSQEGCIGWYHSHPGYTCFLSGTDVSTQQLGQKAQDPWLAIVIDPVRTISTGRLDMKAFRTFSEEYAASLQEAHQQVRGRHRKNSTTPTWVSSDRIKEYGIHAHRYYELPITLVCSKSDEALLDSLWSRFWALTFCSNPLTTNRQLMTQQIHQLTDVLESELACGHKKGVKDDECQFYNKSQNREQYSDAVGNGDETHVSSEAFKEKNLHARHLVSALDSEVALGGTLLVVKNCVFQA</sequence>
<keyword evidence="8" id="KW-0736">Signalosome</keyword>
<name>A0A061J3K0_TRYRA</name>
<dbReference type="Proteomes" id="UP000031737">
    <property type="component" value="Unassembled WGS sequence"/>
</dbReference>